<accession>A0ABR8FZH3</accession>
<sequence length="80" mass="9128">MTETSTQIPLSAVIPILAAISDRDWEGFKQLEVEFANSHGIENWADVFNFRILPALDKESKRWFLIQKCSKGFTVKTVVD</sequence>
<organism evidence="1 2">
    <name type="scientific">Nostoc spongiaeforme FACHB-130</name>
    <dbReference type="NCBI Taxonomy" id="1357510"/>
    <lineage>
        <taxon>Bacteria</taxon>
        <taxon>Bacillati</taxon>
        <taxon>Cyanobacteriota</taxon>
        <taxon>Cyanophyceae</taxon>
        <taxon>Nostocales</taxon>
        <taxon>Nostocaceae</taxon>
        <taxon>Nostoc</taxon>
    </lineage>
</organism>
<name>A0ABR8FZH3_9NOSO</name>
<keyword evidence="2" id="KW-1185">Reference proteome</keyword>
<evidence type="ECO:0000313" key="2">
    <source>
        <dbReference type="Proteomes" id="UP000603457"/>
    </source>
</evidence>
<dbReference type="Proteomes" id="UP000603457">
    <property type="component" value="Unassembled WGS sequence"/>
</dbReference>
<evidence type="ECO:0000313" key="1">
    <source>
        <dbReference type="EMBL" id="MBD2595993.1"/>
    </source>
</evidence>
<protein>
    <recommendedName>
        <fullName evidence="3">Restriction endonuclease</fullName>
    </recommendedName>
</protein>
<reference evidence="1 2" key="1">
    <citation type="journal article" date="2020" name="ISME J.">
        <title>Comparative genomics reveals insights into cyanobacterial evolution and habitat adaptation.</title>
        <authorList>
            <person name="Chen M.Y."/>
            <person name="Teng W.K."/>
            <person name="Zhao L."/>
            <person name="Hu C.X."/>
            <person name="Zhou Y.K."/>
            <person name="Han B.P."/>
            <person name="Song L.R."/>
            <person name="Shu W.S."/>
        </authorList>
    </citation>
    <scope>NUCLEOTIDE SEQUENCE [LARGE SCALE GENOMIC DNA]</scope>
    <source>
        <strain evidence="1 2">FACHB-130</strain>
    </source>
</reference>
<dbReference type="RefSeq" id="WP_190968758.1">
    <property type="nucleotide sequence ID" value="NZ_JACJTB010000022.1"/>
</dbReference>
<dbReference type="EMBL" id="JACJTB010000022">
    <property type="protein sequence ID" value="MBD2595993.1"/>
    <property type="molecule type" value="Genomic_DNA"/>
</dbReference>
<proteinExistence type="predicted"/>
<gene>
    <name evidence="1" type="ORF">H6G74_16895</name>
</gene>
<comment type="caution">
    <text evidence="1">The sequence shown here is derived from an EMBL/GenBank/DDBJ whole genome shotgun (WGS) entry which is preliminary data.</text>
</comment>
<evidence type="ECO:0008006" key="3">
    <source>
        <dbReference type="Google" id="ProtNLM"/>
    </source>
</evidence>